<organism evidence="2 3">
    <name type="scientific">Stylosanthes scabra</name>
    <dbReference type="NCBI Taxonomy" id="79078"/>
    <lineage>
        <taxon>Eukaryota</taxon>
        <taxon>Viridiplantae</taxon>
        <taxon>Streptophyta</taxon>
        <taxon>Embryophyta</taxon>
        <taxon>Tracheophyta</taxon>
        <taxon>Spermatophyta</taxon>
        <taxon>Magnoliopsida</taxon>
        <taxon>eudicotyledons</taxon>
        <taxon>Gunneridae</taxon>
        <taxon>Pentapetalae</taxon>
        <taxon>rosids</taxon>
        <taxon>fabids</taxon>
        <taxon>Fabales</taxon>
        <taxon>Fabaceae</taxon>
        <taxon>Papilionoideae</taxon>
        <taxon>50 kb inversion clade</taxon>
        <taxon>dalbergioids sensu lato</taxon>
        <taxon>Dalbergieae</taxon>
        <taxon>Pterocarpus clade</taxon>
        <taxon>Stylosanthes</taxon>
    </lineage>
</organism>
<evidence type="ECO:0000313" key="3">
    <source>
        <dbReference type="Proteomes" id="UP001341840"/>
    </source>
</evidence>
<dbReference type="Proteomes" id="UP001341840">
    <property type="component" value="Unassembled WGS sequence"/>
</dbReference>
<comment type="caution">
    <text evidence="2">The sequence shown here is derived from an EMBL/GenBank/DDBJ whole genome shotgun (WGS) entry which is preliminary data.</text>
</comment>
<evidence type="ECO:0000256" key="1">
    <source>
        <dbReference type="SAM" id="MobiDB-lite"/>
    </source>
</evidence>
<dbReference type="EMBL" id="JASCZI010181890">
    <property type="protein sequence ID" value="MED6186277.1"/>
    <property type="molecule type" value="Genomic_DNA"/>
</dbReference>
<evidence type="ECO:0000313" key="2">
    <source>
        <dbReference type="EMBL" id="MED6186277.1"/>
    </source>
</evidence>
<accession>A0ABU6WKB2</accession>
<gene>
    <name evidence="2" type="ORF">PIB30_065229</name>
</gene>
<feature type="region of interest" description="Disordered" evidence="1">
    <location>
        <begin position="1"/>
        <end position="28"/>
    </location>
</feature>
<feature type="region of interest" description="Disordered" evidence="1">
    <location>
        <begin position="99"/>
        <end position="123"/>
    </location>
</feature>
<protein>
    <submittedName>
        <fullName evidence="2">Uncharacterized protein</fullName>
    </submittedName>
</protein>
<proteinExistence type="predicted"/>
<sequence length="181" mass="19408">MEAVEVTVEGGSPPQEHQADTASSAVPPNMGYVSDTVDVSIEPPTVNVRSRARGVIPEPSNRDDSILDIHVHKLKSNVTSFTRKILVLLKWGRSPKSVSPVVGSNSGHAGYNPTGGCKTEQPGLATRISNRGLRTPTSDGSDDPDYLLIETTPRYHLETMLSFIRIFCKLGTSITANGPGK</sequence>
<keyword evidence="3" id="KW-1185">Reference proteome</keyword>
<reference evidence="2 3" key="1">
    <citation type="journal article" date="2023" name="Plants (Basel)">
        <title>Bridging the Gap: Combining Genomics and Transcriptomics Approaches to Understand Stylosanthes scabra, an Orphan Legume from the Brazilian Caatinga.</title>
        <authorList>
            <person name="Ferreira-Neto J.R.C."/>
            <person name="da Silva M.D."/>
            <person name="Binneck E."/>
            <person name="de Melo N.F."/>
            <person name="da Silva R.H."/>
            <person name="de Melo A.L.T.M."/>
            <person name="Pandolfi V."/>
            <person name="Bustamante F.O."/>
            <person name="Brasileiro-Vidal A.C."/>
            <person name="Benko-Iseppon A.M."/>
        </authorList>
    </citation>
    <scope>NUCLEOTIDE SEQUENCE [LARGE SCALE GENOMIC DNA]</scope>
    <source>
        <tissue evidence="2">Leaves</tissue>
    </source>
</reference>
<name>A0ABU6WKB2_9FABA</name>